<name>A0A7R9ZJK7_9STRA</name>
<accession>A0A7R9ZJK7</accession>
<sequence>MRYAKTYLLPQCLRLCLVGNSNQTVQTRGSRGEYLTGVGISLYPEYDTHPQCPLPDPCLSLGGHSIEAVRNSYVLLRRVRMSKSIHGIFDAASSLDDVLKLAEQPDVPDSMHGLPAWWDPTLHDAALLLHTTTRGIFALVSDRDGRDQGGAFHHKNIVDHIESSFVGDNNCVPSVIIDSCPSDDINSWVSNHAESFPSPSSIERRLVRICSQAVSSGLIKADDELFANIPMFDHGGWPRD</sequence>
<gene>
    <name evidence="1" type="ORF">CAUS1442_LOCUS1535</name>
</gene>
<proteinExistence type="predicted"/>
<evidence type="ECO:0000313" key="1">
    <source>
        <dbReference type="EMBL" id="CAD8329437.1"/>
    </source>
</evidence>
<reference evidence="1" key="1">
    <citation type="submission" date="2021-01" db="EMBL/GenBank/DDBJ databases">
        <authorList>
            <person name="Corre E."/>
            <person name="Pelletier E."/>
            <person name="Niang G."/>
            <person name="Scheremetjew M."/>
            <person name="Finn R."/>
            <person name="Kale V."/>
            <person name="Holt S."/>
            <person name="Cochrane G."/>
            <person name="Meng A."/>
            <person name="Brown T."/>
            <person name="Cohen L."/>
        </authorList>
    </citation>
    <scope>NUCLEOTIDE SEQUENCE</scope>
    <source>
        <strain evidence="1">CCMP3328</strain>
    </source>
</reference>
<dbReference type="AlphaFoldDB" id="A0A7R9ZJK7"/>
<organism evidence="1">
    <name type="scientific">Craspedostauros australis</name>
    <dbReference type="NCBI Taxonomy" id="1486917"/>
    <lineage>
        <taxon>Eukaryota</taxon>
        <taxon>Sar</taxon>
        <taxon>Stramenopiles</taxon>
        <taxon>Ochrophyta</taxon>
        <taxon>Bacillariophyta</taxon>
        <taxon>Bacillariophyceae</taxon>
        <taxon>Bacillariophycidae</taxon>
        <taxon>Naviculales</taxon>
        <taxon>Naviculaceae</taxon>
        <taxon>Craspedostauros</taxon>
    </lineage>
</organism>
<dbReference type="EMBL" id="HBEF01002481">
    <property type="protein sequence ID" value="CAD8329437.1"/>
    <property type="molecule type" value="Transcribed_RNA"/>
</dbReference>
<protein>
    <submittedName>
        <fullName evidence="1">Uncharacterized protein</fullName>
    </submittedName>
</protein>